<dbReference type="KEGG" id="cni:Calni_1959"/>
<dbReference type="Proteomes" id="UP000007039">
    <property type="component" value="Chromosome"/>
</dbReference>
<reference evidence="1 2" key="2">
    <citation type="journal article" date="2011" name="Stand. Genomic Sci.">
        <title>Complete genome sequence of Calditerrivibrio nitroreducens type strain (Yu37-1).</title>
        <authorList>
            <person name="Pitluck S."/>
            <person name="Sikorski J."/>
            <person name="Zeytun A."/>
            <person name="Lapidus A."/>
            <person name="Nolan M."/>
            <person name="Lucas S."/>
            <person name="Hammon N."/>
            <person name="Deshpande S."/>
            <person name="Cheng J.F."/>
            <person name="Tapia R."/>
            <person name="Han C."/>
            <person name="Goodwin L."/>
            <person name="Liolios K."/>
            <person name="Pagani I."/>
            <person name="Ivanova N."/>
            <person name="Mavromatis K."/>
            <person name="Pati A."/>
            <person name="Chen A."/>
            <person name="Palaniappan K."/>
            <person name="Hauser L."/>
            <person name="Chang Y.J."/>
            <person name="Jeffries C.D."/>
            <person name="Detter J.C."/>
            <person name="Brambilla E."/>
            <person name="Djao O.D."/>
            <person name="Rohde M."/>
            <person name="Spring S."/>
            <person name="Goker M."/>
            <person name="Woyke T."/>
            <person name="Bristow J."/>
            <person name="Eisen J.A."/>
            <person name="Markowitz V."/>
            <person name="Hugenholtz P."/>
            <person name="Kyrpides N.C."/>
            <person name="Klenk H.P."/>
            <person name="Land M."/>
        </authorList>
    </citation>
    <scope>NUCLEOTIDE SEQUENCE [LARGE SCALE GENOMIC DNA]</scope>
    <source>
        <strain evidence="2">DSM 19672 / NBRC 101217 / Yu37-1</strain>
    </source>
</reference>
<dbReference type="EMBL" id="CP002347">
    <property type="protein sequence ID" value="ADR19855.1"/>
    <property type="molecule type" value="Genomic_DNA"/>
</dbReference>
<organism evidence="1 2">
    <name type="scientific">Calditerrivibrio nitroreducens (strain DSM 19672 / NBRC 101217 / Yu37-1)</name>
    <dbReference type="NCBI Taxonomy" id="768670"/>
    <lineage>
        <taxon>Bacteria</taxon>
        <taxon>Pseudomonadati</taxon>
        <taxon>Deferribacterota</taxon>
        <taxon>Deferribacteres</taxon>
        <taxon>Deferribacterales</taxon>
        <taxon>Calditerrivibrionaceae</taxon>
    </lineage>
</organism>
<dbReference type="AlphaFoldDB" id="E4THC0"/>
<sequence length="137" mass="16486">MIKIKEVEREIDNKFKQLDRNIISVKNNFKRISRKFDYIIQELIKSNINCAKIFTKYIDPNAEFAYITKLKDGVYFAGVINNIEQAKSILQKIDIKHIYPYKDITELERDITFKDGEFFKRLKRRLEIYKENSKNLL</sequence>
<accession>E4THC0</accession>
<dbReference type="OrthoDB" id="1496089at2"/>
<gene>
    <name evidence="1" type="ordered locus">Calni_1959</name>
</gene>
<evidence type="ECO:0000313" key="2">
    <source>
        <dbReference type="Proteomes" id="UP000007039"/>
    </source>
</evidence>
<name>E4THC0_CALNY</name>
<protein>
    <submittedName>
        <fullName evidence="1">Uncharacterized protein</fullName>
    </submittedName>
</protein>
<dbReference type="HOGENOM" id="CLU_1861484_0_0_0"/>
<reference key="1">
    <citation type="submission" date="2010-11" db="EMBL/GenBank/DDBJ databases">
        <title>The complete genome of chromosome of Calditerrivibrio nitroreducens DSM 19672.</title>
        <authorList>
            <consortium name="US DOE Joint Genome Institute (JGI-PGF)"/>
            <person name="Lucas S."/>
            <person name="Copeland A."/>
            <person name="Lapidus A."/>
            <person name="Bruce D."/>
            <person name="Goodwin L."/>
            <person name="Pitluck S."/>
            <person name="Kyrpides N."/>
            <person name="Mavromatis K."/>
            <person name="Ivanova N."/>
            <person name="Mikhailova N."/>
            <person name="Zeytun A."/>
            <person name="Brettin T."/>
            <person name="Detter J.C."/>
            <person name="Tapia R."/>
            <person name="Han C."/>
            <person name="Land M."/>
            <person name="Hauser L."/>
            <person name="Markowitz V."/>
            <person name="Cheng J.-F."/>
            <person name="Hugenholtz P."/>
            <person name="Woyke T."/>
            <person name="Wu D."/>
            <person name="Spring S."/>
            <person name="Schroeder M."/>
            <person name="Brambilla E."/>
            <person name="Klenk H.-P."/>
            <person name="Eisen J.A."/>
        </authorList>
    </citation>
    <scope>NUCLEOTIDE SEQUENCE [LARGE SCALE GENOMIC DNA]</scope>
    <source>
        <strain>DSM 19672</strain>
    </source>
</reference>
<dbReference type="RefSeq" id="WP_013452063.1">
    <property type="nucleotide sequence ID" value="NC_014758.1"/>
</dbReference>
<evidence type="ECO:0000313" key="1">
    <source>
        <dbReference type="EMBL" id="ADR19855.1"/>
    </source>
</evidence>
<keyword evidence="2" id="KW-1185">Reference proteome</keyword>
<proteinExistence type="predicted"/>